<dbReference type="InterPro" id="IPR036938">
    <property type="entry name" value="PAP2/HPO_sf"/>
</dbReference>
<dbReference type="SMART" id="SM00014">
    <property type="entry name" value="acidPPc"/>
    <property type="match status" value="1"/>
</dbReference>
<dbReference type="PANTHER" id="PTHR14969:SF13">
    <property type="entry name" value="AT30094P"/>
    <property type="match status" value="1"/>
</dbReference>
<dbReference type="Proteomes" id="UP000033536">
    <property type="component" value="Unassembled WGS sequence"/>
</dbReference>
<organism evidence="4 6">
    <name type="scientific">Listeria seeligeri</name>
    <dbReference type="NCBI Taxonomy" id="1640"/>
    <lineage>
        <taxon>Bacteria</taxon>
        <taxon>Bacillati</taxon>
        <taxon>Bacillota</taxon>
        <taxon>Bacilli</taxon>
        <taxon>Bacillales</taxon>
        <taxon>Listeriaceae</taxon>
        <taxon>Listeria</taxon>
    </lineage>
</organism>
<name>A0A7X0X0T7_LISSE</name>
<accession>A0A7X0X0T7</accession>
<dbReference type="InterPro" id="IPR000326">
    <property type="entry name" value="PAP2/HPO"/>
</dbReference>
<gene>
    <name evidence="4" type="ORF">HB897_04535</name>
    <name evidence="3" type="ORF">UQ68_04555</name>
</gene>
<keyword evidence="1" id="KW-0472">Membrane</keyword>
<dbReference type="AlphaFoldDB" id="A0A7X0X0T7"/>
<evidence type="ECO:0000313" key="4">
    <source>
        <dbReference type="EMBL" id="MBC1485500.1"/>
    </source>
</evidence>
<evidence type="ECO:0000313" key="5">
    <source>
        <dbReference type="Proteomes" id="UP000033536"/>
    </source>
</evidence>
<evidence type="ECO:0000313" key="3">
    <source>
        <dbReference type="EMBL" id="KKD47094.1"/>
    </source>
</evidence>
<dbReference type="Gene3D" id="1.20.144.10">
    <property type="entry name" value="Phosphatidic acid phosphatase type 2/haloperoxidase"/>
    <property type="match status" value="2"/>
</dbReference>
<evidence type="ECO:0000256" key="1">
    <source>
        <dbReference type="SAM" id="Phobius"/>
    </source>
</evidence>
<keyword evidence="1" id="KW-0812">Transmembrane</keyword>
<reference evidence="3 5" key="1">
    <citation type="submission" date="2015-02" db="EMBL/GenBank/DDBJ databases">
        <title>Sequencing of Listeria spp. dairy environmental strains.</title>
        <authorList>
            <person name="Muhterem-Uyar M."/>
            <person name="Wagner M."/>
            <person name="Schmitz-Esser S."/>
            <person name="Stessl B."/>
        </authorList>
    </citation>
    <scope>NUCLEOTIDE SEQUENCE [LARGE SCALE GENOMIC DNA]</scope>
    <source>
        <strain evidence="3 5">7KSM</strain>
    </source>
</reference>
<proteinExistence type="predicted"/>
<dbReference type="CDD" id="cd03392">
    <property type="entry name" value="PAP2_like_2"/>
    <property type="match status" value="1"/>
</dbReference>
<dbReference type="SUPFAM" id="SSF48317">
    <property type="entry name" value="Acid phosphatase/Vanadium-dependent haloperoxidase"/>
    <property type="match status" value="1"/>
</dbReference>
<dbReference type="RefSeq" id="WP_003748774.1">
    <property type="nucleotide sequence ID" value="NZ_CP034772.1"/>
</dbReference>
<evidence type="ECO:0000313" key="6">
    <source>
        <dbReference type="Proteomes" id="UP000523362"/>
    </source>
</evidence>
<feature type="transmembrane region" description="Helical" evidence="1">
    <location>
        <begin position="92"/>
        <end position="113"/>
    </location>
</feature>
<dbReference type="PANTHER" id="PTHR14969">
    <property type="entry name" value="SPHINGOSINE-1-PHOSPHATE PHOSPHOHYDROLASE"/>
    <property type="match status" value="1"/>
</dbReference>
<dbReference type="Pfam" id="PF01569">
    <property type="entry name" value="PAP2"/>
    <property type="match status" value="1"/>
</dbReference>
<reference evidence="4 6" key="2">
    <citation type="submission" date="2020-03" db="EMBL/GenBank/DDBJ databases">
        <title>Soil Listeria distribution.</title>
        <authorList>
            <person name="Liao J."/>
            <person name="Wiedmann M."/>
        </authorList>
    </citation>
    <scope>NUCLEOTIDE SEQUENCE [LARGE SCALE GENOMIC DNA]</scope>
    <source>
        <strain evidence="4 6">FSL L7-1560</strain>
    </source>
</reference>
<protein>
    <submittedName>
        <fullName evidence="4">Phosphatase PAP2 family protein</fullName>
    </submittedName>
    <submittedName>
        <fullName evidence="3">Phosphoesterase</fullName>
    </submittedName>
</protein>
<comment type="caution">
    <text evidence="4">The sequence shown here is derived from an EMBL/GenBank/DDBJ whole genome shotgun (WGS) entry which is preliminary data.</text>
</comment>
<feature type="transmembrane region" description="Helical" evidence="1">
    <location>
        <begin position="162"/>
        <end position="184"/>
    </location>
</feature>
<dbReference type="Proteomes" id="UP000523362">
    <property type="component" value="Unassembled WGS sequence"/>
</dbReference>
<keyword evidence="5" id="KW-1185">Reference proteome</keyword>
<feature type="domain" description="Phosphatidic acid phosphatase type 2/haloperoxidase" evidence="2">
    <location>
        <begin position="90"/>
        <end position="205"/>
    </location>
</feature>
<dbReference type="EMBL" id="JAARRG010000002">
    <property type="protein sequence ID" value="MBC1485500.1"/>
    <property type="molecule type" value="Genomic_DNA"/>
</dbReference>
<dbReference type="EMBL" id="JYOM01000009">
    <property type="protein sequence ID" value="KKD47094.1"/>
    <property type="molecule type" value="Genomic_DNA"/>
</dbReference>
<keyword evidence="1" id="KW-1133">Transmembrane helix</keyword>
<feature type="transmembrane region" description="Helical" evidence="1">
    <location>
        <begin position="65"/>
        <end position="85"/>
    </location>
</feature>
<feature type="transmembrane region" description="Helical" evidence="1">
    <location>
        <begin position="190"/>
        <end position="211"/>
    </location>
</feature>
<feature type="transmembrane region" description="Helical" evidence="1">
    <location>
        <begin position="133"/>
        <end position="155"/>
    </location>
</feature>
<sequence length="231" mass="25618">MNTNRKKATPLFVIGGFCLILFITIASAIATESNWVARFDLNWIGKIRDGIQPDKTSIVKLVTNLGSAETTIILTIVVVLILFFLRKFVVGLWFGGTMLVCGVVLNLALKSLVGRHRPDSVNWLISESGFSFPSGHATATAVFYGLAGLFLIFTVPKIWQKIVIGIITYGFILFVMYTRVYLGVHFPTDVLGGFFLGTASVCISLGVYFIARKPLHNLLVKWRIKDRSIIE</sequence>
<evidence type="ECO:0000259" key="2">
    <source>
        <dbReference type="SMART" id="SM00014"/>
    </source>
</evidence>